<dbReference type="FunFam" id="3.40.309.10:FF:000009">
    <property type="entry name" value="Aldehyde dehydrogenase A"/>
    <property type="match status" value="1"/>
</dbReference>
<protein>
    <submittedName>
        <fullName evidence="6">Acyl-CoA reductase-like NAD-dependent aldehyde dehydrogenase</fullName>
    </submittedName>
</protein>
<evidence type="ECO:0000259" key="5">
    <source>
        <dbReference type="Pfam" id="PF00171"/>
    </source>
</evidence>
<organism evidence="6 7">
    <name type="scientific">Novosphingobium hassiacum</name>
    <dbReference type="NCBI Taxonomy" id="173676"/>
    <lineage>
        <taxon>Bacteria</taxon>
        <taxon>Pseudomonadati</taxon>
        <taxon>Pseudomonadota</taxon>
        <taxon>Alphaproteobacteria</taxon>
        <taxon>Sphingomonadales</taxon>
        <taxon>Sphingomonadaceae</taxon>
        <taxon>Novosphingobium</taxon>
    </lineage>
</organism>
<dbReference type="AlphaFoldDB" id="A0A7W6EXI8"/>
<comment type="similarity">
    <text evidence="1 4">Belongs to the aldehyde dehydrogenase family.</text>
</comment>
<proteinExistence type="inferred from homology"/>
<evidence type="ECO:0000256" key="3">
    <source>
        <dbReference type="PROSITE-ProRule" id="PRU10007"/>
    </source>
</evidence>
<dbReference type="PROSITE" id="PS00687">
    <property type="entry name" value="ALDEHYDE_DEHYDR_GLU"/>
    <property type="match status" value="1"/>
</dbReference>
<dbReference type="Pfam" id="PF00171">
    <property type="entry name" value="Aldedh"/>
    <property type="match status" value="1"/>
</dbReference>
<dbReference type="Gene3D" id="3.40.309.10">
    <property type="entry name" value="Aldehyde Dehydrogenase, Chain A, domain 2"/>
    <property type="match status" value="1"/>
</dbReference>
<dbReference type="Gene3D" id="3.40.605.10">
    <property type="entry name" value="Aldehyde Dehydrogenase, Chain A, domain 1"/>
    <property type="match status" value="1"/>
</dbReference>
<evidence type="ECO:0000256" key="1">
    <source>
        <dbReference type="ARBA" id="ARBA00009986"/>
    </source>
</evidence>
<keyword evidence="7" id="KW-1185">Reference proteome</keyword>
<evidence type="ECO:0000313" key="7">
    <source>
        <dbReference type="Proteomes" id="UP000562395"/>
    </source>
</evidence>
<dbReference type="FunFam" id="3.40.605.10:FF:000007">
    <property type="entry name" value="NAD/NADP-dependent betaine aldehyde dehydrogenase"/>
    <property type="match status" value="1"/>
</dbReference>
<evidence type="ECO:0000256" key="2">
    <source>
        <dbReference type="ARBA" id="ARBA00023002"/>
    </source>
</evidence>
<dbReference type="InterPro" id="IPR029510">
    <property type="entry name" value="Ald_DH_CS_GLU"/>
</dbReference>
<dbReference type="InterPro" id="IPR016162">
    <property type="entry name" value="Ald_DH_N"/>
</dbReference>
<name>A0A7W6EXI8_9SPHN</name>
<dbReference type="SUPFAM" id="SSF53720">
    <property type="entry name" value="ALDH-like"/>
    <property type="match status" value="1"/>
</dbReference>
<dbReference type="InterPro" id="IPR016163">
    <property type="entry name" value="Ald_DH_C"/>
</dbReference>
<feature type="active site" evidence="3">
    <location>
        <position position="257"/>
    </location>
</feature>
<dbReference type="RefSeq" id="WP_183614831.1">
    <property type="nucleotide sequence ID" value="NZ_JACICY010000012.1"/>
</dbReference>
<dbReference type="Proteomes" id="UP000562395">
    <property type="component" value="Unassembled WGS sequence"/>
</dbReference>
<sequence>MPVEHAPIEILPAGGLLIGDRRVTDSSGGTHQHIYPATGRGTIDVAMAGPAEMEDAVASARAALPGWRTTPVNRRRDLLLRFADLLEREAKDLVRLGTTENGAAISKARIHFGASVDQFRYIAGWADKVAGEVHASWPIPGIDYVRAEPYGVIAIIIPWNAPMHIMGATLAPALAMGNTIVLKPSEFAPFTATRFGELLLEAGFPPGVVNVVPATVSASQALVRNPGIDKIHFTGSATTARSILTGALENLTPVGLELGGKSARLVFADCDLDAAIADATSAALSISGQGCLLGTRVMVEQSIYDEFVSRSVARLESAVVGDPMAADTDMGPVISQMSCERILGIIDDAASNGAGRLATGGKRLGGELSDGFFLQPTLFADVPNTSYLARTEIFGPVVSVMPFESEATAVAMANDNPFGLAGYVHTNDLRRAHRVAGSLNTGVVWVNGFCFGSSIPFGGVKQSGFGRAGGRQGLDEFSRTKTVWISQ</sequence>
<dbReference type="InterPro" id="IPR016161">
    <property type="entry name" value="Ald_DH/histidinol_DH"/>
</dbReference>
<gene>
    <name evidence="6" type="ORF">GGQ88_003636</name>
</gene>
<comment type="caution">
    <text evidence="6">The sequence shown here is derived from an EMBL/GenBank/DDBJ whole genome shotgun (WGS) entry which is preliminary data.</text>
</comment>
<feature type="domain" description="Aldehyde dehydrogenase" evidence="5">
    <location>
        <begin position="25"/>
        <end position="483"/>
    </location>
</feature>
<reference evidence="6 7" key="1">
    <citation type="submission" date="2020-08" db="EMBL/GenBank/DDBJ databases">
        <title>Genomic Encyclopedia of Type Strains, Phase IV (KMG-IV): sequencing the most valuable type-strain genomes for metagenomic binning, comparative biology and taxonomic classification.</title>
        <authorList>
            <person name="Goeker M."/>
        </authorList>
    </citation>
    <scope>NUCLEOTIDE SEQUENCE [LARGE SCALE GENOMIC DNA]</scope>
    <source>
        <strain evidence="6 7">DSM 14552</strain>
    </source>
</reference>
<dbReference type="PANTHER" id="PTHR11699">
    <property type="entry name" value="ALDEHYDE DEHYDROGENASE-RELATED"/>
    <property type="match status" value="1"/>
</dbReference>
<evidence type="ECO:0000256" key="4">
    <source>
        <dbReference type="RuleBase" id="RU003345"/>
    </source>
</evidence>
<accession>A0A7W6EXI8</accession>
<dbReference type="EMBL" id="JACICY010000012">
    <property type="protein sequence ID" value="MBB3862336.1"/>
    <property type="molecule type" value="Genomic_DNA"/>
</dbReference>
<evidence type="ECO:0000313" key="6">
    <source>
        <dbReference type="EMBL" id="MBB3862336.1"/>
    </source>
</evidence>
<dbReference type="InterPro" id="IPR015590">
    <property type="entry name" value="Aldehyde_DH_dom"/>
</dbReference>
<dbReference type="GO" id="GO:0016620">
    <property type="term" value="F:oxidoreductase activity, acting on the aldehyde or oxo group of donors, NAD or NADP as acceptor"/>
    <property type="evidence" value="ECO:0007669"/>
    <property type="project" value="InterPro"/>
</dbReference>
<keyword evidence="2 4" id="KW-0560">Oxidoreductase</keyword>